<comment type="caution">
    <text evidence="6">The sequence shown here is derived from an EMBL/GenBank/DDBJ whole genome shotgun (WGS) entry which is preliminary data.</text>
</comment>
<proteinExistence type="predicted"/>
<evidence type="ECO:0000313" key="6">
    <source>
        <dbReference type="EMBL" id="KAB0583719.1"/>
    </source>
</evidence>
<name>A0A643FDT2_IDEDE</name>
<dbReference type="OrthoDB" id="8565703at2"/>
<dbReference type="InterPro" id="IPR059112">
    <property type="entry name" value="CysZ/EI24"/>
</dbReference>
<dbReference type="EMBL" id="VZPB01000011">
    <property type="protein sequence ID" value="KAB0583719.1"/>
    <property type="molecule type" value="Genomic_DNA"/>
</dbReference>
<evidence type="ECO:0000256" key="1">
    <source>
        <dbReference type="ARBA" id="ARBA00004141"/>
    </source>
</evidence>
<gene>
    <name evidence="6" type="ORF">F7Q92_06525</name>
</gene>
<keyword evidence="7" id="KW-1185">Reference proteome</keyword>
<evidence type="ECO:0000256" key="4">
    <source>
        <dbReference type="ARBA" id="ARBA00023136"/>
    </source>
</evidence>
<feature type="transmembrane region" description="Helical" evidence="5">
    <location>
        <begin position="132"/>
        <end position="154"/>
    </location>
</feature>
<keyword evidence="3 5" id="KW-1133">Transmembrane helix</keyword>
<keyword evidence="2 5" id="KW-0812">Transmembrane</keyword>
<dbReference type="AlphaFoldDB" id="A0A643FDT2"/>
<dbReference type="Proteomes" id="UP000430120">
    <property type="component" value="Unassembled WGS sequence"/>
</dbReference>
<dbReference type="RefSeq" id="WP_151123382.1">
    <property type="nucleotide sequence ID" value="NZ_CP088081.1"/>
</dbReference>
<evidence type="ECO:0000256" key="2">
    <source>
        <dbReference type="ARBA" id="ARBA00022692"/>
    </source>
</evidence>
<reference evidence="6 7" key="1">
    <citation type="submission" date="2019-09" db="EMBL/GenBank/DDBJ databases">
        <title>Draft genome sequences of 48 bacterial type strains from the CCUG.</title>
        <authorList>
            <person name="Tunovic T."/>
            <person name="Pineiro-Iglesias B."/>
            <person name="Unosson C."/>
            <person name="Inganas E."/>
            <person name="Ohlen M."/>
            <person name="Cardew S."/>
            <person name="Jensie-Markopoulos S."/>
            <person name="Salva-Serra F."/>
            <person name="Jaen-Luchoro D."/>
            <person name="Karlsson R."/>
            <person name="Svensson-Stadler L."/>
            <person name="Chun J."/>
            <person name="Moore E."/>
        </authorList>
    </citation>
    <scope>NUCLEOTIDE SEQUENCE [LARGE SCALE GENOMIC DNA]</scope>
    <source>
        <strain evidence="6 7">CCUG 30977</strain>
    </source>
</reference>
<protein>
    <submittedName>
        <fullName evidence="6">EI24 domain-containing protein</fullName>
    </submittedName>
</protein>
<dbReference type="Pfam" id="PF07264">
    <property type="entry name" value="EI24"/>
    <property type="match status" value="1"/>
</dbReference>
<evidence type="ECO:0000256" key="3">
    <source>
        <dbReference type="ARBA" id="ARBA00022989"/>
    </source>
</evidence>
<feature type="transmembrane region" description="Helical" evidence="5">
    <location>
        <begin position="20"/>
        <end position="43"/>
    </location>
</feature>
<organism evidence="6 7">
    <name type="scientific">Ideonella dechloratans</name>
    <dbReference type="NCBI Taxonomy" id="36863"/>
    <lineage>
        <taxon>Bacteria</taxon>
        <taxon>Pseudomonadati</taxon>
        <taxon>Pseudomonadota</taxon>
        <taxon>Betaproteobacteria</taxon>
        <taxon>Burkholderiales</taxon>
        <taxon>Sphaerotilaceae</taxon>
        <taxon>Ideonella</taxon>
    </lineage>
</organism>
<feature type="transmembrane region" description="Helical" evidence="5">
    <location>
        <begin position="78"/>
        <end position="111"/>
    </location>
</feature>
<feature type="transmembrane region" description="Helical" evidence="5">
    <location>
        <begin position="200"/>
        <end position="220"/>
    </location>
</feature>
<evidence type="ECO:0000256" key="5">
    <source>
        <dbReference type="SAM" id="Phobius"/>
    </source>
</evidence>
<feature type="transmembrane region" description="Helical" evidence="5">
    <location>
        <begin position="226"/>
        <end position="255"/>
    </location>
</feature>
<sequence>MKLLLDSFWRAAAYLMRPRVLALTLLPLLIAGGLFLVLGYFFWEPAVAAVRSQLESWSLIDAALQWLDTYMGASFRAVMAPMIIVALAVPVAVVMSLLLVALLMMPVLVSLVAERRFPGLERKREGRLWESAWRSGLFTLVAMVALVLTVPLWLVPPLALVIPPVIWGWLTAQVMTYDALAEHASREERLDLQREHRWPLLLIGLISGFLGAAPSLIWAISAMTLILAPLLIAVSIWLYTLVFAFSCLWFVHYLLAALQRARARAGEAVAVASVALPPEPGSAQG</sequence>
<accession>A0A643FDT2</accession>
<keyword evidence="4 5" id="KW-0472">Membrane</keyword>
<evidence type="ECO:0000313" key="7">
    <source>
        <dbReference type="Proteomes" id="UP000430120"/>
    </source>
</evidence>
<comment type="subcellular location">
    <subcellularLocation>
        <location evidence="1">Membrane</location>
        <topology evidence="1">Multi-pass membrane protein</topology>
    </subcellularLocation>
</comment>
<feature type="transmembrane region" description="Helical" evidence="5">
    <location>
        <begin position="160"/>
        <end position="180"/>
    </location>
</feature>